<sequence>MTSVSARRAIIGLVGWLAIGFVAAAIGAIASVQAADFYARLVRPDWAPPAGVFGPVWSVLYFLMSVAAWLVWRAGGWRGQSGALRLFLVQLALNALWSCLFFAWHLGAWAFADVCVLWLLILATLVAFWRVRPLAGVLLLPYLAWVGFATVLCYRVWRLNPGLLG</sequence>
<dbReference type="PANTHER" id="PTHR10057">
    <property type="entry name" value="PERIPHERAL-TYPE BENZODIAZEPINE RECEPTOR"/>
    <property type="match status" value="1"/>
</dbReference>
<comment type="caution">
    <text evidence="7">The sequence shown here is derived from an EMBL/GenBank/DDBJ whole genome shotgun (WGS) entry which is preliminary data.</text>
</comment>
<evidence type="ECO:0000256" key="6">
    <source>
        <dbReference type="SAM" id="Phobius"/>
    </source>
</evidence>
<organism evidence="7 8">
    <name type="scientific">Bordetella genomosp. 11</name>
    <dbReference type="NCBI Taxonomy" id="1416808"/>
    <lineage>
        <taxon>Bacteria</taxon>
        <taxon>Pseudomonadati</taxon>
        <taxon>Pseudomonadota</taxon>
        <taxon>Betaproteobacteria</taxon>
        <taxon>Burkholderiales</taxon>
        <taxon>Alcaligenaceae</taxon>
        <taxon>Bordetella</taxon>
    </lineage>
</organism>
<dbReference type="Proteomes" id="UP000215767">
    <property type="component" value="Unassembled WGS sequence"/>
</dbReference>
<dbReference type="FunFam" id="1.20.1260.100:FF:000001">
    <property type="entry name" value="translocator protein 2"/>
    <property type="match status" value="1"/>
</dbReference>
<dbReference type="Gene3D" id="1.20.1260.100">
    <property type="entry name" value="TspO/MBR protein"/>
    <property type="match status" value="1"/>
</dbReference>
<dbReference type="PIRSF" id="PIRSF005859">
    <property type="entry name" value="PBR"/>
    <property type="match status" value="1"/>
</dbReference>
<evidence type="ECO:0000313" key="8">
    <source>
        <dbReference type="Proteomes" id="UP000215767"/>
    </source>
</evidence>
<evidence type="ECO:0000256" key="4">
    <source>
        <dbReference type="ARBA" id="ARBA00022989"/>
    </source>
</evidence>
<evidence type="ECO:0000313" key="7">
    <source>
        <dbReference type="EMBL" id="OZI67404.1"/>
    </source>
</evidence>
<dbReference type="PANTHER" id="PTHR10057:SF0">
    <property type="entry name" value="TRANSLOCATOR PROTEIN"/>
    <property type="match status" value="1"/>
</dbReference>
<comment type="similarity">
    <text evidence="2">Belongs to the TspO/BZRP family.</text>
</comment>
<dbReference type="GO" id="GO:0033013">
    <property type="term" value="P:tetrapyrrole metabolic process"/>
    <property type="evidence" value="ECO:0007669"/>
    <property type="project" value="UniProtKB-ARBA"/>
</dbReference>
<keyword evidence="3 6" id="KW-0812">Transmembrane</keyword>
<dbReference type="EMBL" id="NEVS01000001">
    <property type="protein sequence ID" value="OZI67404.1"/>
    <property type="molecule type" value="Genomic_DNA"/>
</dbReference>
<feature type="transmembrane region" description="Helical" evidence="6">
    <location>
        <begin position="110"/>
        <end position="129"/>
    </location>
</feature>
<dbReference type="OrthoDB" id="9795496at2"/>
<evidence type="ECO:0000256" key="3">
    <source>
        <dbReference type="ARBA" id="ARBA00022692"/>
    </source>
</evidence>
<keyword evidence="5 6" id="KW-0472">Membrane</keyword>
<dbReference type="CDD" id="cd15904">
    <property type="entry name" value="TSPO_MBR"/>
    <property type="match status" value="1"/>
</dbReference>
<proteinExistence type="inferred from homology"/>
<reference evidence="8" key="1">
    <citation type="submission" date="2017-05" db="EMBL/GenBank/DDBJ databases">
        <title>Complete and WGS of Bordetella genogroups.</title>
        <authorList>
            <person name="Spilker T."/>
            <person name="Lipuma J."/>
        </authorList>
    </citation>
    <scope>NUCLEOTIDE SEQUENCE [LARGE SCALE GENOMIC DNA]</scope>
    <source>
        <strain evidence="8">AU8856</strain>
    </source>
</reference>
<evidence type="ECO:0000256" key="5">
    <source>
        <dbReference type="ARBA" id="ARBA00023136"/>
    </source>
</evidence>
<keyword evidence="8" id="KW-1185">Reference proteome</keyword>
<dbReference type="RefSeq" id="WP_094840604.1">
    <property type="nucleotide sequence ID" value="NZ_NEVS01000001.1"/>
</dbReference>
<gene>
    <name evidence="7" type="ORF">CAL28_03390</name>
</gene>
<feature type="transmembrane region" description="Helical" evidence="6">
    <location>
        <begin position="50"/>
        <end position="72"/>
    </location>
</feature>
<evidence type="ECO:0000256" key="2">
    <source>
        <dbReference type="ARBA" id="ARBA00007524"/>
    </source>
</evidence>
<dbReference type="InterPro" id="IPR004307">
    <property type="entry name" value="TspO_MBR"/>
</dbReference>
<dbReference type="Pfam" id="PF03073">
    <property type="entry name" value="TspO_MBR"/>
    <property type="match status" value="1"/>
</dbReference>
<accession>A0A261UZT2</accession>
<keyword evidence="4 6" id="KW-1133">Transmembrane helix</keyword>
<feature type="transmembrane region" description="Helical" evidence="6">
    <location>
        <begin position="136"/>
        <end position="157"/>
    </location>
</feature>
<evidence type="ECO:0000256" key="1">
    <source>
        <dbReference type="ARBA" id="ARBA00004141"/>
    </source>
</evidence>
<dbReference type="GO" id="GO:0016020">
    <property type="term" value="C:membrane"/>
    <property type="evidence" value="ECO:0007669"/>
    <property type="project" value="UniProtKB-SubCell"/>
</dbReference>
<protein>
    <submittedName>
        <fullName evidence="7">Sensory protein</fullName>
    </submittedName>
</protein>
<comment type="subcellular location">
    <subcellularLocation>
        <location evidence="1">Membrane</location>
        <topology evidence="1">Multi-pass membrane protein</topology>
    </subcellularLocation>
</comment>
<dbReference type="AlphaFoldDB" id="A0A261UZT2"/>
<feature type="transmembrane region" description="Helical" evidence="6">
    <location>
        <begin position="84"/>
        <end position="104"/>
    </location>
</feature>
<name>A0A261UZT2_9BORD</name>
<dbReference type="InterPro" id="IPR038330">
    <property type="entry name" value="TspO/MBR-related_sf"/>
</dbReference>